<reference evidence="3 4" key="1">
    <citation type="submission" date="2017-09" db="EMBL/GenBank/DDBJ databases">
        <authorList>
            <consortium name="International Durum Wheat Genome Sequencing Consortium (IDWGSC)"/>
            <person name="Milanesi L."/>
        </authorList>
    </citation>
    <scope>NUCLEOTIDE SEQUENCE [LARGE SCALE GENOMIC DNA]</scope>
    <source>
        <strain evidence="4">cv. Svevo</strain>
    </source>
</reference>
<keyword evidence="4" id="KW-1185">Reference proteome</keyword>
<feature type="region of interest" description="Disordered" evidence="1">
    <location>
        <begin position="1"/>
        <end position="31"/>
    </location>
</feature>
<evidence type="ECO:0000256" key="1">
    <source>
        <dbReference type="SAM" id="MobiDB-lite"/>
    </source>
</evidence>
<accession>A0A9R0QB47</accession>
<evidence type="ECO:0000313" key="4">
    <source>
        <dbReference type="Proteomes" id="UP000324705"/>
    </source>
</evidence>
<dbReference type="OMA" id="QKGEWDE"/>
<dbReference type="EMBL" id="LT934111">
    <property type="protein sequence ID" value="VAH08347.1"/>
    <property type="molecule type" value="Genomic_DNA"/>
</dbReference>
<evidence type="ECO:0000313" key="3">
    <source>
        <dbReference type="EMBL" id="VAH08347.1"/>
    </source>
</evidence>
<dbReference type="Proteomes" id="UP000324705">
    <property type="component" value="Chromosome 1A"/>
</dbReference>
<dbReference type="Pfam" id="PF07762">
    <property type="entry name" value="DUF1618"/>
    <property type="match status" value="1"/>
</dbReference>
<dbReference type="PANTHER" id="PTHR33086">
    <property type="entry name" value="OS05G0468200 PROTEIN-RELATED"/>
    <property type="match status" value="1"/>
</dbReference>
<dbReference type="InterPro" id="IPR011676">
    <property type="entry name" value="DUF1618"/>
</dbReference>
<dbReference type="AlphaFoldDB" id="A0A9R0QB47"/>
<name>A0A9R0QB47_TRITD</name>
<evidence type="ECO:0000259" key="2">
    <source>
        <dbReference type="Pfam" id="PF07762"/>
    </source>
</evidence>
<feature type="domain" description="DUF1618" evidence="2">
    <location>
        <begin position="292"/>
        <end position="428"/>
    </location>
</feature>
<gene>
    <name evidence="3" type="ORF">TRITD_1Av1G179890</name>
</gene>
<protein>
    <recommendedName>
        <fullName evidence="2">DUF1618 domain-containing protein</fullName>
    </recommendedName>
</protein>
<sequence>MDRITDVWPRELSPGRAAGGRTTRHFPPAPPRKVVGVHPVHVSRDLESSPLSTPREKIPHFSLRTQRRPMPLRRRLLGLSGGLRRSLATAAAHPPWAMINRSVEFVGAASADVRLASPPHVSELCVPERLVKTRGSPGPDGDVVQSPAGSVSAASGDGLLLLSCLDLRFVAPGAARVRQHLYGLDPTHVPSVTRFVCNPLTRELRRLPDSGSDPEADVLCGPNMGLLTQADRGHGPPGKFAVADLQEGNHMLRFLSETGKWENVALSPCQVPLARPMDIDQEALAFGGRLWWVDLAWGAISSDPFSDRPELSFVELPRGSVLPAGVQHEAFRRGSPLRDAQGRVWWEQAPVSYRRMGVSEGRLRYVEVSQGEPFSLSSFVLDDEGSGWTLEHRVVLNKLWGSTMGLPLQERGSTRIVLIDPLNANVVYLTAHRIAVVAVDMDRQEVIGCYPYRNDLCMPCVLPPWLRSTRIPSAGKKYVEKNKTLADVLVRSHSH</sequence>
<organism evidence="3 4">
    <name type="scientific">Triticum turgidum subsp. durum</name>
    <name type="common">Durum wheat</name>
    <name type="synonym">Triticum durum</name>
    <dbReference type="NCBI Taxonomy" id="4567"/>
    <lineage>
        <taxon>Eukaryota</taxon>
        <taxon>Viridiplantae</taxon>
        <taxon>Streptophyta</taxon>
        <taxon>Embryophyta</taxon>
        <taxon>Tracheophyta</taxon>
        <taxon>Spermatophyta</taxon>
        <taxon>Magnoliopsida</taxon>
        <taxon>Liliopsida</taxon>
        <taxon>Poales</taxon>
        <taxon>Poaceae</taxon>
        <taxon>BOP clade</taxon>
        <taxon>Pooideae</taxon>
        <taxon>Triticodae</taxon>
        <taxon>Triticeae</taxon>
        <taxon>Triticinae</taxon>
        <taxon>Triticum</taxon>
    </lineage>
</organism>
<dbReference type="Gramene" id="TRITD1Av1G179890.1">
    <property type="protein sequence ID" value="TRITD1Av1G179890.1"/>
    <property type="gene ID" value="TRITD1Av1G179890"/>
</dbReference>
<proteinExistence type="predicted"/>
<dbReference type="PANTHER" id="PTHR33086:SF98">
    <property type="entry name" value="OS05G0468200 PROTEIN"/>
    <property type="match status" value="1"/>
</dbReference>